<feature type="signal peptide" evidence="1">
    <location>
        <begin position="1"/>
        <end position="23"/>
    </location>
</feature>
<organism evidence="3 4">
    <name type="scientific">Variovorax robiniae</name>
    <dbReference type="NCBI Taxonomy" id="1836199"/>
    <lineage>
        <taxon>Bacteria</taxon>
        <taxon>Pseudomonadati</taxon>
        <taxon>Pseudomonadota</taxon>
        <taxon>Betaproteobacteria</taxon>
        <taxon>Burkholderiales</taxon>
        <taxon>Comamonadaceae</taxon>
        <taxon>Variovorax</taxon>
    </lineage>
</organism>
<evidence type="ECO:0000259" key="2">
    <source>
        <dbReference type="Pfam" id="PF13590"/>
    </source>
</evidence>
<evidence type="ECO:0000313" key="3">
    <source>
        <dbReference type="EMBL" id="MEJ8855622.1"/>
    </source>
</evidence>
<name>A0ABU8XAC5_9BURK</name>
<feature type="domain" description="DUF4136" evidence="2">
    <location>
        <begin position="22"/>
        <end position="169"/>
    </location>
</feature>
<dbReference type="Gene3D" id="3.30.160.670">
    <property type="match status" value="1"/>
</dbReference>
<dbReference type="Proteomes" id="UP001367030">
    <property type="component" value="Unassembled WGS sequence"/>
</dbReference>
<evidence type="ECO:0000313" key="4">
    <source>
        <dbReference type="Proteomes" id="UP001367030"/>
    </source>
</evidence>
<dbReference type="RefSeq" id="WP_340335706.1">
    <property type="nucleotide sequence ID" value="NZ_JBBKZS010000005.1"/>
</dbReference>
<dbReference type="InterPro" id="IPR025411">
    <property type="entry name" value="DUF4136"/>
</dbReference>
<keyword evidence="1" id="KW-0732">Signal</keyword>
<dbReference type="PROSITE" id="PS51257">
    <property type="entry name" value="PROKAR_LIPOPROTEIN"/>
    <property type="match status" value="1"/>
</dbReference>
<dbReference type="Pfam" id="PF13590">
    <property type="entry name" value="DUF4136"/>
    <property type="match status" value="1"/>
</dbReference>
<protein>
    <submittedName>
        <fullName evidence="3">DUF4136 domain-containing protein</fullName>
    </submittedName>
</protein>
<proteinExistence type="predicted"/>
<accession>A0ABU8XAC5</accession>
<feature type="chain" id="PRO_5046120299" evidence="1">
    <location>
        <begin position="24"/>
        <end position="175"/>
    </location>
</feature>
<dbReference type="EMBL" id="JBBKZS010000005">
    <property type="protein sequence ID" value="MEJ8855622.1"/>
    <property type="molecule type" value="Genomic_DNA"/>
</dbReference>
<evidence type="ECO:0000256" key="1">
    <source>
        <dbReference type="SAM" id="SignalP"/>
    </source>
</evidence>
<comment type="caution">
    <text evidence="3">The sequence shown here is derived from an EMBL/GenBank/DDBJ whole genome shotgun (WGS) entry which is preliminary data.</text>
</comment>
<reference evidence="3 4" key="1">
    <citation type="submission" date="2024-03" db="EMBL/GenBank/DDBJ databases">
        <title>Novel species of the genus Variovorax.</title>
        <authorList>
            <person name="Liu Q."/>
            <person name="Xin Y.-H."/>
        </authorList>
    </citation>
    <scope>NUCLEOTIDE SEQUENCE [LARGE SCALE GENOMIC DNA]</scope>
    <source>
        <strain evidence="3 4">KACC 18901</strain>
    </source>
</reference>
<sequence>MVQRFSILALASLLAACSTPTVKTDFDPAAKFASYRTYTWIGKPTGGDPLNQQRIVDGIDAKLRSKGWTLATDGDVRVGANVTTQERRDYTTYYSGAGYGMGWGGFGPGMATTSSYTYEVGTLVVDMFDAKTKRAIWRGNATGTLPDNSDKMPALLQTSLDKMFADFPPGSAPAK</sequence>
<gene>
    <name evidence="3" type="ORF">WKW79_13635</name>
</gene>
<keyword evidence="4" id="KW-1185">Reference proteome</keyword>